<dbReference type="GO" id="GO:0016020">
    <property type="term" value="C:membrane"/>
    <property type="evidence" value="ECO:0007669"/>
    <property type="project" value="UniProtKB-SubCell"/>
</dbReference>
<keyword evidence="7" id="KW-0808">Transferase</keyword>
<reference evidence="20" key="2">
    <citation type="submission" date="2020-02" db="EMBL/GenBank/DDBJ databases">
        <authorList>
            <person name="Gilchrist C.L.M."/>
            <person name="Chooi Y.-H."/>
        </authorList>
    </citation>
    <scope>NUCLEOTIDE SEQUENCE</scope>
    <source>
        <strain evidence="20">MST-FP2251</strain>
    </source>
</reference>
<evidence type="ECO:0000256" key="7">
    <source>
        <dbReference type="ARBA" id="ARBA00022679"/>
    </source>
</evidence>
<comment type="subcellular location">
    <subcellularLocation>
        <location evidence="2">Membrane</location>
        <topology evidence="2">Single-pass membrane protein</topology>
    </subcellularLocation>
</comment>
<dbReference type="PRINTS" id="PR00463">
    <property type="entry name" value="EP450I"/>
</dbReference>
<feature type="compositionally biased region" description="Low complexity" evidence="19">
    <location>
        <begin position="638"/>
        <end position="652"/>
    </location>
</feature>
<dbReference type="Gene3D" id="3.30.470.160">
    <property type="entry name" value="Inositol polyphosphate kinase"/>
    <property type="match status" value="1"/>
</dbReference>
<feature type="compositionally biased region" description="Acidic residues" evidence="19">
    <location>
        <begin position="866"/>
        <end position="875"/>
    </location>
</feature>
<dbReference type="GO" id="GO:0016705">
    <property type="term" value="F:oxidoreductase activity, acting on paired donors, with incorporation or reduction of molecular oxygen"/>
    <property type="evidence" value="ECO:0007669"/>
    <property type="project" value="InterPro"/>
</dbReference>
<sequence length="972" mass="109460">MLGLLLLYLIYLTVYRLWLCPIAKFPGPRLAALTLWYEFYYDAIKYGKYTFRIAEMHKKYGPIVRISPYELHIDDSEYYEVLYSRGTPRNKYEFYTTQFGTPLSVFSAVEHEQHKILRSHMNPFFSMARVRRLEPTIQALVDKLCQRLREWKGTGASINIQYAYTAFATDVVTEYTMGPGHLYLDAPDFVPMWSDTISGIAKSGVIFKHFPWMFPIFMSLPPMIVTALNPGMNLFLEHQRRCDRRIRDILESNEAEQIQEKVLDGVMQPTLFHDILSSKLPGIYKSHKRLAQEMQVVIGAGAETTAKALAFITFYLLNNPEKQRKLKQELAALDPKQSATLVQFEQMPYLNGVILEGLRLSYGLSTRLQRSAPYHALKYKEWTIPPNTPVGMTSLFMHHNEKIFPDSYTFTPERWLDPEERKYLEKYMVSFSKGSRQCVGMNLARTEMFLVIPKIFRTVDLELFETTVEDVRIIHDLFLPFPKTDSSKATKSRKTTALEPKATHNRGLSRRLHTVSSCDIPSGFNLALHLQPYHYSFFSIAPVFDLVFALSDSVKTPKLDTDSFVAFDHAAAGHEGIHCSLSGSFIAKPCTAQEVAFYESSTQHPAFREFMPTFIGTLSSGDQQQSIVAAASQQGATVLPPSISSSTSETPAPTSPPPNAAKDESWVPSGGKKLDTGISIVLENVASGFKRPNVLDVKLGARLWADDAPLTKRSKLDAVSKETTSSSMGFRIAGMKVWTGVNGETDEGSKTDPYATKYEGAEGARGEVIEKDGYKRYDKWYGRSFHAENVKEGFEVFLAGAKAGSIDRSKIVAQRLADELNTVQHVLQSEESRMYSASVLIVYEGDPEAMERALQEEKNPKKAALEADEDEDEDEDFDLQLQSDGTFQVVDFPVDQNGAPQQAINITIDPETAQAQLEQLEEEEDEEDPPKVLDLRLIDFAHANWTPGEGPDENSLAGVRNLVKMFSELAAE</sequence>
<evidence type="ECO:0000256" key="13">
    <source>
        <dbReference type="ARBA" id="ARBA00023004"/>
    </source>
</evidence>
<evidence type="ECO:0000256" key="9">
    <source>
        <dbReference type="ARBA" id="ARBA00022723"/>
    </source>
</evidence>
<evidence type="ECO:0000313" key="20">
    <source>
        <dbReference type="EMBL" id="KAF9886373.1"/>
    </source>
</evidence>
<evidence type="ECO:0000256" key="14">
    <source>
        <dbReference type="ARBA" id="ARBA00023033"/>
    </source>
</evidence>
<accession>A0AAD4CHJ9</accession>
<gene>
    <name evidence="20" type="ORF">FE257_011518</name>
</gene>
<evidence type="ECO:0000256" key="15">
    <source>
        <dbReference type="ARBA" id="ARBA00023136"/>
    </source>
</evidence>
<comment type="pathway">
    <text evidence="3">Mycotoxin biosynthesis.</text>
</comment>
<dbReference type="GO" id="GO:0005506">
    <property type="term" value="F:iron ion binding"/>
    <property type="evidence" value="ECO:0007669"/>
    <property type="project" value="InterPro"/>
</dbReference>
<dbReference type="PRINTS" id="PR00385">
    <property type="entry name" value="P450"/>
</dbReference>
<evidence type="ECO:0000256" key="1">
    <source>
        <dbReference type="ARBA" id="ARBA00001971"/>
    </source>
</evidence>
<proteinExistence type="inferred from homology"/>
<keyword evidence="13 18" id="KW-0408">Iron</keyword>
<dbReference type="GO" id="GO:0016301">
    <property type="term" value="F:kinase activity"/>
    <property type="evidence" value="ECO:0007669"/>
    <property type="project" value="UniProtKB-KW"/>
</dbReference>
<keyword evidence="15" id="KW-0472">Membrane</keyword>
<dbReference type="GO" id="GO:0004497">
    <property type="term" value="F:monooxygenase activity"/>
    <property type="evidence" value="ECO:0007669"/>
    <property type="project" value="UniProtKB-KW"/>
</dbReference>
<dbReference type="Pfam" id="PF00067">
    <property type="entry name" value="p450"/>
    <property type="match status" value="1"/>
</dbReference>
<evidence type="ECO:0000256" key="12">
    <source>
        <dbReference type="ARBA" id="ARBA00023002"/>
    </source>
</evidence>
<reference evidence="20" key="1">
    <citation type="journal article" date="2019" name="Beilstein J. Org. Chem.">
        <title>Nanangenines: drimane sesquiterpenoids as the dominant metabolite cohort of a novel Australian fungus, Aspergillus nanangensis.</title>
        <authorList>
            <person name="Lacey H.J."/>
            <person name="Gilchrist C.L.M."/>
            <person name="Crombie A."/>
            <person name="Kalaitzis J.A."/>
            <person name="Vuong D."/>
            <person name="Rutledge P.J."/>
            <person name="Turner P."/>
            <person name="Pitt J.I."/>
            <person name="Lacey E."/>
            <person name="Chooi Y.H."/>
            <person name="Piggott A.M."/>
        </authorList>
    </citation>
    <scope>NUCLEOTIDE SEQUENCE</scope>
    <source>
        <strain evidence="20">MST-FP2251</strain>
    </source>
</reference>
<comment type="caution">
    <text evidence="20">The sequence shown here is derived from an EMBL/GenBank/DDBJ whole genome shotgun (WGS) entry which is preliminary data.</text>
</comment>
<dbReference type="Pfam" id="PF03770">
    <property type="entry name" value="IPK"/>
    <property type="match status" value="1"/>
</dbReference>
<keyword evidence="21" id="KW-1185">Reference proteome</keyword>
<comment type="cofactor">
    <cofactor evidence="1 18">
        <name>heme</name>
        <dbReference type="ChEBI" id="CHEBI:30413"/>
    </cofactor>
</comment>
<dbReference type="PROSITE" id="PS00086">
    <property type="entry name" value="CYTOCHROME_P450"/>
    <property type="match status" value="1"/>
</dbReference>
<protein>
    <recommendedName>
        <fullName evidence="17">Cytochrome P450 monooxygenase otaC</fullName>
    </recommendedName>
</protein>
<evidence type="ECO:0000313" key="21">
    <source>
        <dbReference type="Proteomes" id="UP001194746"/>
    </source>
</evidence>
<feature type="region of interest" description="Disordered" evidence="19">
    <location>
        <begin position="856"/>
        <end position="875"/>
    </location>
</feature>
<keyword evidence="14" id="KW-0503">Monooxygenase</keyword>
<evidence type="ECO:0000256" key="10">
    <source>
        <dbReference type="ARBA" id="ARBA00022777"/>
    </source>
</evidence>
<dbReference type="InterPro" id="IPR005522">
    <property type="entry name" value="IPK"/>
</dbReference>
<comment type="similarity">
    <text evidence="4">Belongs to the inositol phosphokinase (IPK) family.</text>
</comment>
<evidence type="ECO:0000256" key="18">
    <source>
        <dbReference type="PIRSR" id="PIRSR602401-1"/>
    </source>
</evidence>
<dbReference type="SUPFAM" id="SSF56104">
    <property type="entry name" value="SAICAR synthase-like"/>
    <property type="match status" value="1"/>
</dbReference>
<evidence type="ECO:0000256" key="3">
    <source>
        <dbReference type="ARBA" id="ARBA00004685"/>
    </source>
</evidence>
<evidence type="ECO:0000256" key="19">
    <source>
        <dbReference type="SAM" id="MobiDB-lite"/>
    </source>
</evidence>
<keyword evidence="8" id="KW-0812">Transmembrane</keyword>
<dbReference type="InterPro" id="IPR017972">
    <property type="entry name" value="Cyt_P450_CS"/>
</dbReference>
<evidence type="ECO:0000256" key="6">
    <source>
        <dbReference type="ARBA" id="ARBA00022617"/>
    </source>
</evidence>
<organism evidence="20 21">
    <name type="scientific">Aspergillus nanangensis</name>
    <dbReference type="NCBI Taxonomy" id="2582783"/>
    <lineage>
        <taxon>Eukaryota</taxon>
        <taxon>Fungi</taxon>
        <taxon>Dikarya</taxon>
        <taxon>Ascomycota</taxon>
        <taxon>Pezizomycotina</taxon>
        <taxon>Eurotiomycetes</taxon>
        <taxon>Eurotiomycetidae</taxon>
        <taxon>Eurotiales</taxon>
        <taxon>Aspergillaceae</taxon>
        <taxon>Aspergillus</taxon>
        <taxon>Aspergillus subgen. Circumdati</taxon>
    </lineage>
</organism>
<evidence type="ECO:0000256" key="2">
    <source>
        <dbReference type="ARBA" id="ARBA00004167"/>
    </source>
</evidence>
<dbReference type="PANTHER" id="PTHR24305:SF157">
    <property type="entry name" value="N-ACETYLTRYPTOPHAN 6-HYDROXYLASE IVOC-RELATED"/>
    <property type="match status" value="1"/>
</dbReference>
<dbReference type="EMBL" id="VCAU01000078">
    <property type="protein sequence ID" value="KAF9886373.1"/>
    <property type="molecule type" value="Genomic_DNA"/>
</dbReference>
<dbReference type="GO" id="GO:0032958">
    <property type="term" value="P:inositol phosphate biosynthetic process"/>
    <property type="evidence" value="ECO:0007669"/>
    <property type="project" value="InterPro"/>
</dbReference>
<comment type="similarity">
    <text evidence="5">Belongs to the cytochrome P450 family.</text>
</comment>
<name>A0AAD4CHJ9_ASPNN</name>
<evidence type="ECO:0000256" key="5">
    <source>
        <dbReference type="ARBA" id="ARBA00010617"/>
    </source>
</evidence>
<dbReference type="SUPFAM" id="SSF48264">
    <property type="entry name" value="Cytochrome P450"/>
    <property type="match status" value="1"/>
</dbReference>
<dbReference type="InterPro" id="IPR038286">
    <property type="entry name" value="IPK_sf"/>
</dbReference>
<feature type="binding site" description="axial binding residue" evidence="18">
    <location>
        <position position="438"/>
    </location>
    <ligand>
        <name>heme</name>
        <dbReference type="ChEBI" id="CHEBI:30413"/>
    </ligand>
    <ligandPart>
        <name>Fe</name>
        <dbReference type="ChEBI" id="CHEBI:18248"/>
    </ligandPart>
</feature>
<dbReference type="InterPro" id="IPR050121">
    <property type="entry name" value="Cytochrome_P450_monoxygenase"/>
</dbReference>
<dbReference type="FunFam" id="1.10.630.10:FF:000069">
    <property type="entry name" value="Cytochrome P450, putative (Eurofung)"/>
    <property type="match status" value="1"/>
</dbReference>
<keyword evidence="12" id="KW-0560">Oxidoreductase</keyword>
<dbReference type="InterPro" id="IPR002401">
    <property type="entry name" value="Cyt_P450_E_grp-I"/>
</dbReference>
<dbReference type="InterPro" id="IPR036396">
    <property type="entry name" value="Cyt_P450_sf"/>
</dbReference>
<dbReference type="Gene3D" id="1.10.630.10">
    <property type="entry name" value="Cytochrome P450"/>
    <property type="match status" value="1"/>
</dbReference>
<dbReference type="Proteomes" id="UP001194746">
    <property type="component" value="Unassembled WGS sequence"/>
</dbReference>
<keyword evidence="6 18" id="KW-0349">Heme</keyword>
<evidence type="ECO:0000256" key="11">
    <source>
        <dbReference type="ARBA" id="ARBA00022989"/>
    </source>
</evidence>
<feature type="region of interest" description="Disordered" evidence="19">
    <location>
        <begin position="638"/>
        <end position="669"/>
    </location>
</feature>
<evidence type="ECO:0000256" key="8">
    <source>
        <dbReference type="ARBA" id="ARBA00022692"/>
    </source>
</evidence>
<keyword evidence="9 18" id="KW-0479">Metal-binding</keyword>
<dbReference type="CDD" id="cd11062">
    <property type="entry name" value="CYP58-like"/>
    <property type="match status" value="1"/>
</dbReference>
<dbReference type="AlphaFoldDB" id="A0AAD4CHJ9"/>
<comment type="catalytic activity">
    <reaction evidence="16">
        <text>7-methylmellein + 3 reduced [NADPH--hemoprotein reductase] + 3 O2 = 7-carboxymellein + 3 oxidized [NADPH--hemoprotein reductase] + 4 H2O + 4 H(+)</text>
        <dbReference type="Rhea" id="RHEA:72771"/>
        <dbReference type="Rhea" id="RHEA-COMP:11964"/>
        <dbReference type="Rhea" id="RHEA-COMP:11965"/>
        <dbReference type="ChEBI" id="CHEBI:15377"/>
        <dbReference type="ChEBI" id="CHEBI:15378"/>
        <dbReference type="ChEBI" id="CHEBI:15379"/>
        <dbReference type="ChEBI" id="CHEBI:57618"/>
        <dbReference type="ChEBI" id="CHEBI:58210"/>
        <dbReference type="ChEBI" id="CHEBI:192524"/>
        <dbReference type="ChEBI" id="CHEBI:192525"/>
    </reaction>
    <physiologicalReaction direction="left-to-right" evidence="16">
        <dbReference type="Rhea" id="RHEA:72772"/>
    </physiologicalReaction>
</comment>
<dbReference type="InterPro" id="IPR001128">
    <property type="entry name" value="Cyt_P450"/>
</dbReference>
<evidence type="ECO:0000256" key="17">
    <source>
        <dbReference type="ARBA" id="ARBA00069646"/>
    </source>
</evidence>
<keyword evidence="10" id="KW-0418">Kinase</keyword>
<evidence type="ECO:0000256" key="16">
    <source>
        <dbReference type="ARBA" id="ARBA00051517"/>
    </source>
</evidence>
<dbReference type="GO" id="GO:0020037">
    <property type="term" value="F:heme binding"/>
    <property type="evidence" value="ECO:0007669"/>
    <property type="project" value="InterPro"/>
</dbReference>
<evidence type="ECO:0000256" key="4">
    <source>
        <dbReference type="ARBA" id="ARBA00007374"/>
    </source>
</evidence>
<keyword evidence="11" id="KW-1133">Transmembrane helix</keyword>
<feature type="compositionally biased region" description="Basic and acidic residues" evidence="19">
    <location>
        <begin position="856"/>
        <end position="865"/>
    </location>
</feature>
<dbReference type="PANTHER" id="PTHR24305">
    <property type="entry name" value="CYTOCHROME P450"/>
    <property type="match status" value="1"/>
</dbReference>